<feature type="compositionally biased region" description="Basic and acidic residues" evidence="1">
    <location>
        <begin position="204"/>
        <end position="215"/>
    </location>
</feature>
<dbReference type="Proteomes" id="UP000684084">
    <property type="component" value="Unassembled WGS sequence"/>
</dbReference>
<evidence type="ECO:0000256" key="1">
    <source>
        <dbReference type="SAM" id="MobiDB-lite"/>
    </source>
</evidence>
<accession>A0A916DYC5</accession>
<proteinExistence type="predicted"/>
<comment type="caution">
    <text evidence="2">The sequence shown here is derived from an EMBL/GenBank/DDBJ whole genome shotgun (WGS) entry which is preliminary data.</text>
</comment>
<evidence type="ECO:0000313" key="3">
    <source>
        <dbReference type="Proteomes" id="UP000684084"/>
    </source>
</evidence>
<sequence length="266" mass="29075">MRYVVTITELALQDQKPDNLSDVINAKEVEAKELVVELTPSLENIAYFTADDADDADGIFNADNTNDDNCDDADDKKNSDEDEEILYDFFDLFLEGVELANEDFETYKSLVWNKKFTKLGRPCYNRTNAQFELFIIKKSGASKDYRCLNVIDNMSFGNYYELSGESSFLNLDLGTRLQLGIGFGLFREGGSRGGSGNGSNGDSSGDKSDSNKKGCEGGSNGGVPDNKSGIYESSSENRGDSKAPSNSNEHSFGGGYNEGSTDRLEA</sequence>
<evidence type="ECO:0000313" key="2">
    <source>
        <dbReference type="EMBL" id="CAB5322374.1"/>
    </source>
</evidence>
<dbReference type="VEuPathDB" id="FungiDB:RhiirFUN_005633"/>
<feature type="region of interest" description="Disordered" evidence="1">
    <location>
        <begin position="192"/>
        <end position="266"/>
    </location>
</feature>
<dbReference type="OrthoDB" id="10411252at2759"/>
<organism evidence="2 3">
    <name type="scientific">Rhizophagus irregularis</name>
    <dbReference type="NCBI Taxonomy" id="588596"/>
    <lineage>
        <taxon>Eukaryota</taxon>
        <taxon>Fungi</taxon>
        <taxon>Fungi incertae sedis</taxon>
        <taxon>Mucoromycota</taxon>
        <taxon>Glomeromycotina</taxon>
        <taxon>Glomeromycetes</taxon>
        <taxon>Glomerales</taxon>
        <taxon>Glomeraceae</taxon>
        <taxon>Rhizophagus</taxon>
    </lineage>
</organism>
<protein>
    <submittedName>
        <fullName evidence="2">Uncharacterized protein</fullName>
    </submittedName>
</protein>
<reference evidence="2" key="1">
    <citation type="submission" date="2020-05" db="EMBL/GenBank/DDBJ databases">
        <authorList>
            <person name="Rincon C."/>
            <person name="Sanders R I."/>
            <person name="Robbins C."/>
            <person name="Chaturvedi A."/>
        </authorList>
    </citation>
    <scope>NUCLEOTIDE SEQUENCE</scope>
    <source>
        <strain evidence="2">CHB12</strain>
    </source>
</reference>
<dbReference type="EMBL" id="CAGKOT010000003">
    <property type="protein sequence ID" value="CAB5322374.1"/>
    <property type="molecule type" value="Genomic_DNA"/>
</dbReference>
<dbReference type="AlphaFoldDB" id="A0A916DYC5"/>
<name>A0A916DYC5_9GLOM</name>
<gene>
    <name evidence="2" type="ORF">CHRIB12_LOCUS2306</name>
</gene>